<evidence type="ECO:0000256" key="5">
    <source>
        <dbReference type="ARBA" id="ARBA00023210"/>
    </source>
</evidence>
<accession>A0A0F0GSI9</accession>
<dbReference type="GO" id="GO:0030428">
    <property type="term" value="C:cell septum"/>
    <property type="evidence" value="ECO:0007669"/>
    <property type="project" value="UniProtKB-SubCell"/>
</dbReference>
<evidence type="ECO:0000313" key="8">
    <source>
        <dbReference type="Proteomes" id="UP000033393"/>
    </source>
</evidence>
<proteinExistence type="inferred from homology"/>
<dbReference type="InterPro" id="IPR038658">
    <property type="entry name" value="SsgB_sf"/>
</dbReference>
<dbReference type="RefSeq" id="WP_045314973.1">
    <property type="nucleotide sequence ID" value="NZ_JYJG01000248.1"/>
</dbReference>
<dbReference type="GO" id="GO:0030435">
    <property type="term" value="P:sporulation resulting in formation of a cellular spore"/>
    <property type="evidence" value="ECO:0007669"/>
    <property type="project" value="UniProtKB-KW"/>
</dbReference>
<keyword evidence="5" id="KW-0717">Septation</keyword>
<evidence type="ECO:0000313" key="7">
    <source>
        <dbReference type="EMBL" id="KJK44388.1"/>
    </source>
</evidence>
<evidence type="ECO:0000256" key="4">
    <source>
        <dbReference type="ARBA" id="ARBA00022969"/>
    </source>
</evidence>
<dbReference type="STRING" id="68170.GCA_000974445_01099"/>
<dbReference type="Proteomes" id="UP000033393">
    <property type="component" value="Unassembled WGS sequence"/>
</dbReference>
<reference evidence="7 8" key="1">
    <citation type="submission" date="2015-02" db="EMBL/GenBank/DDBJ databases">
        <authorList>
            <person name="Ju K.-S."/>
            <person name="Doroghazi J.R."/>
            <person name="Metcalf W."/>
        </authorList>
    </citation>
    <scope>NUCLEOTIDE SEQUENCE [LARGE SCALE GENOMIC DNA]</scope>
    <source>
        <strain evidence="7 8">NRRL B-16140</strain>
    </source>
</reference>
<keyword evidence="4" id="KW-0749">Sporulation</keyword>
<dbReference type="InterPro" id="IPR006776">
    <property type="entry name" value="SsgB"/>
</dbReference>
<dbReference type="EMBL" id="JYJG01000248">
    <property type="protein sequence ID" value="KJK44388.1"/>
    <property type="molecule type" value="Genomic_DNA"/>
</dbReference>
<evidence type="ECO:0000256" key="6">
    <source>
        <dbReference type="ARBA" id="ARBA00023306"/>
    </source>
</evidence>
<evidence type="ECO:0008006" key="9">
    <source>
        <dbReference type="Google" id="ProtNLM"/>
    </source>
</evidence>
<keyword evidence="3" id="KW-0132">Cell division</keyword>
<dbReference type="OrthoDB" id="3853096at2"/>
<keyword evidence="8" id="KW-1185">Reference proteome</keyword>
<keyword evidence="6" id="KW-0131">Cell cycle</keyword>
<evidence type="ECO:0000256" key="2">
    <source>
        <dbReference type="ARBA" id="ARBA00009323"/>
    </source>
</evidence>
<comment type="caution">
    <text evidence="7">The sequence shown here is derived from an EMBL/GenBank/DDBJ whole genome shotgun (WGS) entry which is preliminary data.</text>
</comment>
<dbReference type="AlphaFoldDB" id="A0A0F0GSI9"/>
<evidence type="ECO:0000256" key="3">
    <source>
        <dbReference type="ARBA" id="ARBA00022618"/>
    </source>
</evidence>
<gene>
    <name evidence="7" type="ORF">UK23_29660</name>
</gene>
<dbReference type="Gene3D" id="2.30.31.20">
    <property type="entry name" value="Sporulation-specific cell division protein SsgB"/>
    <property type="match status" value="1"/>
</dbReference>
<name>A0A0F0GSI9_LENAE</name>
<comment type="subcellular location">
    <subcellularLocation>
        <location evidence="1">Cell septum</location>
    </subcellularLocation>
</comment>
<sequence length="127" mass="14119">MRVASRTVFDFVRPNGNTAPVETELLYQSDDPYAVTMRFHAGGAVATWIMGRDLLIEGMTKPSGAGDVRLRPHASRTLVLELISDRHVTVFRLPTGTLRKFLDATYRLVPPGAENFDADAFLDTVLR</sequence>
<evidence type="ECO:0000256" key="1">
    <source>
        <dbReference type="ARBA" id="ARBA00004431"/>
    </source>
</evidence>
<dbReference type="GO" id="GO:0000917">
    <property type="term" value="P:division septum assembly"/>
    <property type="evidence" value="ECO:0007669"/>
    <property type="project" value="UniProtKB-KW"/>
</dbReference>
<dbReference type="eggNOG" id="ENOG5032P1F">
    <property type="taxonomic scope" value="Bacteria"/>
</dbReference>
<organism evidence="7 8">
    <name type="scientific">Lentzea aerocolonigenes</name>
    <name type="common">Lechevalieria aerocolonigenes</name>
    <name type="synonym">Saccharothrix aerocolonigenes</name>
    <dbReference type="NCBI Taxonomy" id="68170"/>
    <lineage>
        <taxon>Bacteria</taxon>
        <taxon>Bacillati</taxon>
        <taxon>Actinomycetota</taxon>
        <taxon>Actinomycetes</taxon>
        <taxon>Pseudonocardiales</taxon>
        <taxon>Pseudonocardiaceae</taxon>
        <taxon>Lentzea</taxon>
    </lineage>
</organism>
<protein>
    <recommendedName>
        <fullName evidence="9">Sporulation and cell division protein SsgA</fullName>
    </recommendedName>
</protein>
<dbReference type="PATRIC" id="fig|68170.10.peg.7772"/>
<comment type="similarity">
    <text evidence="2">Belongs to the SsgA family.</text>
</comment>
<dbReference type="Pfam" id="PF04686">
    <property type="entry name" value="SsgA"/>
    <property type="match status" value="1"/>
</dbReference>